<evidence type="ECO:0000313" key="20">
    <source>
        <dbReference type="Proteomes" id="UP001205919"/>
    </source>
</evidence>
<dbReference type="EC" id="3.4.13.18" evidence="10"/>
<evidence type="ECO:0000256" key="10">
    <source>
        <dbReference type="ARBA" id="ARBA00038976"/>
    </source>
</evidence>
<comment type="catalytic activity">
    <reaction evidence="9">
        <text>Hydrolysis of dipeptides, preferentially hydrophobic dipeptides including prolyl amino acids.</text>
        <dbReference type="EC" id="3.4.13.18"/>
    </reaction>
</comment>
<evidence type="ECO:0000256" key="15">
    <source>
        <dbReference type="ARBA" id="ARBA00076004"/>
    </source>
</evidence>
<sequence>MLSDKMKLLEDRTICHFTRLCGIPHGSFNEKKISDYLCEWARGLGLKAAQDEHFNVVIRKEASPGNEAAGAVILQAHMDMVCEKSPSYKHDFKKDPIPYQIDGDMISTGGKTTLGADDGIGVALIMAILESDGFAHPRIEAVFTTAEEEDLSGALSIDGSLFTARRMINIDHAADNEVVLGSCGGMAAELALPVERIPLDSGHVCRTIGLSGLPGGHSGENIHCGNGNAIVLIGRVLRRCEPLGVLISEIFGGNFRTAIPREASVTTAVPRENTEAFDTALAEMEMAFKEEYLAAAPELRLSVTEATASQALSAACTERLIRALCLSPDGISAMSDRMEHVVESSDNLGELHLEEDVCRIICEIRAAYPSTAAYIADKIAMLSELLGARFRTFGHYPGWSYDPGSKMKEISNRVYAREFGEAQKNVVLHAGLECGCFYAVIPGLDAISVGPNMWNLHSPSERMSLSSVNKMARFLVKLLEELALER</sequence>
<dbReference type="Pfam" id="PF01546">
    <property type="entry name" value="Peptidase_M20"/>
    <property type="match status" value="1"/>
</dbReference>
<evidence type="ECO:0000313" key="19">
    <source>
        <dbReference type="EMBL" id="MCQ4814889.1"/>
    </source>
</evidence>
<feature type="domain" description="Peptidase M20 dimerisation" evidence="18">
    <location>
        <begin position="215"/>
        <end position="293"/>
    </location>
</feature>
<evidence type="ECO:0000256" key="13">
    <source>
        <dbReference type="ARBA" id="ARBA00071271"/>
    </source>
</evidence>
<dbReference type="PANTHER" id="PTHR43501:SF1">
    <property type="entry name" value="CYTOSOL NON-SPECIFIC DIPEPTIDASE"/>
    <property type="match status" value="1"/>
</dbReference>
<evidence type="ECO:0000256" key="17">
    <source>
        <dbReference type="ARBA" id="ARBA00078074"/>
    </source>
</evidence>
<evidence type="ECO:0000256" key="9">
    <source>
        <dbReference type="ARBA" id="ARBA00036421"/>
    </source>
</evidence>
<evidence type="ECO:0000256" key="2">
    <source>
        <dbReference type="ARBA" id="ARBA00001947"/>
    </source>
</evidence>
<dbReference type="GO" id="GO:0046872">
    <property type="term" value="F:metal ion binding"/>
    <property type="evidence" value="ECO:0007669"/>
    <property type="project" value="UniProtKB-KW"/>
</dbReference>
<dbReference type="FunFam" id="3.40.630.10:FF:000018">
    <property type="entry name" value="Aminoacyl-histidine dipeptidase PepD"/>
    <property type="match status" value="1"/>
</dbReference>
<reference evidence="19 20" key="1">
    <citation type="submission" date="2022-06" db="EMBL/GenBank/DDBJ databases">
        <title>Isolation of gut microbiota from human fecal samples.</title>
        <authorList>
            <person name="Pamer E.G."/>
            <person name="Barat B."/>
            <person name="Waligurski E."/>
            <person name="Medina S."/>
            <person name="Paddock L."/>
            <person name="Mostad J."/>
        </authorList>
    </citation>
    <scope>NUCLEOTIDE SEQUENCE [LARGE SCALE GENOMIC DNA]</scope>
    <source>
        <strain evidence="19 20">DFI.9.90</strain>
    </source>
</reference>
<dbReference type="NCBIfam" id="TIGR01893">
    <property type="entry name" value="aa-his-dipept"/>
    <property type="match status" value="1"/>
</dbReference>
<keyword evidence="5 19" id="KW-0378">Hydrolase</keyword>
<name>A0AAW5KA37_9BACT</name>
<keyword evidence="8" id="KW-0170">Cobalt</keyword>
<protein>
    <recommendedName>
        <fullName evidence="13">Cytosol non-specific dipeptidase</fullName>
        <ecNumber evidence="10">3.4.13.18</ecNumber>
    </recommendedName>
    <alternativeName>
        <fullName evidence="16">Aminoacyl-histidine dipeptidase</fullName>
    </alternativeName>
    <alternativeName>
        <fullName evidence="15">Beta-alanyl-histidine dipeptidase</fullName>
    </alternativeName>
    <alternativeName>
        <fullName evidence="14">Carnosinase</fullName>
    </alternativeName>
    <alternativeName>
        <fullName evidence="11">Peptidase D</fullName>
    </alternativeName>
    <alternativeName>
        <fullName evidence="17">Xaa-His dipeptidase</fullName>
    </alternativeName>
</protein>
<dbReference type="FunFam" id="3.40.630.10:FF:000015">
    <property type="entry name" value="Aminoacyl-histidine dipeptidase PepD"/>
    <property type="match status" value="1"/>
</dbReference>
<keyword evidence="6" id="KW-0862">Zinc</keyword>
<dbReference type="GO" id="GO:0005829">
    <property type="term" value="C:cytosol"/>
    <property type="evidence" value="ECO:0007669"/>
    <property type="project" value="TreeGrafter"/>
</dbReference>
<dbReference type="InterPro" id="IPR001160">
    <property type="entry name" value="Peptidase_M20C"/>
</dbReference>
<comment type="cofactor">
    <cofactor evidence="1">
        <name>Co(2+)</name>
        <dbReference type="ChEBI" id="CHEBI:48828"/>
    </cofactor>
</comment>
<evidence type="ECO:0000256" key="5">
    <source>
        <dbReference type="ARBA" id="ARBA00022801"/>
    </source>
</evidence>
<evidence type="ECO:0000259" key="18">
    <source>
        <dbReference type="Pfam" id="PF07687"/>
    </source>
</evidence>
<dbReference type="Gene3D" id="3.40.630.10">
    <property type="entry name" value="Zn peptidases"/>
    <property type="match status" value="2"/>
</dbReference>
<comment type="caution">
    <text evidence="19">The sequence shown here is derived from an EMBL/GenBank/DDBJ whole genome shotgun (WGS) entry which is preliminary data.</text>
</comment>
<dbReference type="EMBL" id="JANFYT010000022">
    <property type="protein sequence ID" value="MCQ4814889.1"/>
    <property type="molecule type" value="Genomic_DNA"/>
</dbReference>
<dbReference type="Pfam" id="PF07687">
    <property type="entry name" value="M20_dimer"/>
    <property type="match status" value="1"/>
</dbReference>
<evidence type="ECO:0000256" key="4">
    <source>
        <dbReference type="ARBA" id="ARBA00022723"/>
    </source>
</evidence>
<dbReference type="SUPFAM" id="SSF53187">
    <property type="entry name" value="Zn-dependent exopeptidases"/>
    <property type="match status" value="1"/>
</dbReference>
<organism evidence="19 20">
    <name type="scientific">Cloacibacillus evryensis</name>
    <dbReference type="NCBI Taxonomy" id="508460"/>
    <lineage>
        <taxon>Bacteria</taxon>
        <taxon>Thermotogati</taxon>
        <taxon>Synergistota</taxon>
        <taxon>Synergistia</taxon>
        <taxon>Synergistales</taxon>
        <taxon>Synergistaceae</taxon>
        <taxon>Cloacibacillus</taxon>
    </lineage>
</organism>
<dbReference type="AlphaFoldDB" id="A0AAW5KA37"/>
<dbReference type="InterPro" id="IPR011650">
    <property type="entry name" value="Peptidase_M20_dimer"/>
</dbReference>
<keyword evidence="19" id="KW-0224">Dipeptidase</keyword>
<keyword evidence="20" id="KW-1185">Reference proteome</keyword>
<evidence type="ECO:0000256" key="14">
    <source>
        <dbReference type="ARBA" id="ARBA00075285"/>
    </source>
</evidence>
<dbReference type="GO" id="GO:0070573">
    <property type="term" value="F:metallodipeptidase activity"/>
    <property type="evidence" value="ECO:0007669"/>
    <property type="project" value="TreeGrafter"/>
</dbReference>
<dbReference type="GO" id="GO:0006508">
    <property type="term" value="P:proteolysis"/>
    <property type="evidence" value="ECO:0007669"/>
    <property type="project" value="UniProtKB-KW"/>
</dbReference>
<evidence type="ECO:0000256" key="7">
    <source>
        <dbReference type="ARBA" id="ARBA00023049"/>
    </source>
</evidence>
<gene>
    <name evidence="19" type="primary">pepD</name>
    <name evidence="19" type="ORF">NE630_10650</name>
</gene>
<evidence type="ECO:0000256" key="16">
    <source>
        <dbReference type="ARBA" id="ARBA00077688"/>
    </source>
</evidence>
<dbReference type="PRINTS" id="PR00934">
    <property type="entry name" value="XHISDIPTASE"/>
</dbReference>
<evidence type="ECO:0000256" key="6">
    <source>
        <dbReference type="ARBA" id="ARBA00022833"/>
    </source>
</evidence>
<evidence type="ECO:0000256" key="3">
    <source>
        <dbReference type="ARBA" id="ARBA00022670"/>
    </source>
</evidence>
<proteinExistence type="inferred from homology"/>
<evidence type="ECO:0000256" key="11">
    <source>
        <dbReference type="ARBA" id="ARBA00044252"/>
    </source>
</evidence>
<dbReference type="PANTHER" id="PTHR43501">
    <property type="entry name" value="CYTOSOL NON-SPECIFIC DIPEPTIDASE"/>
    <property type="match status" value="1"/>
</dbReference>
<accession>A0AAW5KA37</accession>
<keyword evidence="3" id="KW-0645">Protease</keyword>
<evidence type="ECO:0000256" key="1">
    <source>
        <dbReference type="ARBA" id="ARBA00001941"/>
    </source>
</evidence>
<keyword evidence="7" id="KW-0482">Metalloprotease</keyword>
<evidence type="ECO:0000256" key="12">
    <source>
        <dbReference type="ARBA" id="ARBA00061423"/>
    </source>
</evidence>
<dbReference type="RefSeq" id="WP_008709221.1">
    <property type="nucleotide sequence ID" value="NZ_CABKQM010000003.1"/>
</dbReference>
<comment type="similarity">
    <text evidence="12">Belongs to the peptidase M20C family.</text>
</comment>
<evidence type="ECO:0000256" key="8">
    <source>
        <dbReference type="ARBA" id="ARBA00023285"/>
    </source>
</evidence>
<comment type="cofactor">
    <cofactor evidence="2">
        <name>Zn(2+)</name>
        <dbReference type="ChEBI" id="CHEBI:29105"/>
    </cofactor>
</comment>
<dbReference type="PIRSF" id="PIRSF016599">
    <property type="entry name" value="Xaa-His_dipept"/>
    <property type="match status" value="1"/>
</dbReference>
<dbReference type="Proteomes" id="UP001205919">
    <property type="component" value="Unassembled WGS sequence"/>
</dbReference>
<dbReference type="InterPro" id="IPR002933">
    <property type="entry name" value="Peptidase_M20"/>
</dbReference>
<keyword evidence="4" id="KW-0479">Metal-binding</keyword>